<gene>
    <name evidence="4" type="ORF">SAMN05421824_2781</name>
</gene>
<dbReference type="AlphaFoldDB" id="A0A1H9KJS0"/>
<evidence type="ECO:0000259" key="3">
    <source>
        <dbReference type="Pfam" id="PF06722"/>
    </source>
</evidence>
<evidence type="ECO:0000256" key="1">
    <source>
        <dbReference type="ARBA" id="ARBA00022676"/>
    </source>
</evidence>
<dbReference type="OrthoDB" id="9805366at2"/>
<keyword evidence="2 4" id="KW-0808">Transferase</keyword>
<dbReference type="SUPFAM" id="SSF53756">
    <property type="entry name" value="UDP-Glycosyltransferase/glycogen phosphorylase"/>
    <property type="match status" value="1"/>
</dbReference>
<keyword evidence="5" id="KW-1185">Reference proteome</keyword>
<proteinExistence type="predicted"/>
<dbReference type="PANTHER" id="PTHR48043:SF145">
    <property type="entry name" value="FI06409P-RELATED"/>
    <property type="match status" value="1"/>
</dbReference>
<dbReference type="STRING" id="419940.SAMN05421824_2781"/>
<dbReference type="EMBL" id="FOFN01000004">
    <property type="protein sequence ID" value="SEQ99348.1"/>
    <property type="molecule type" value="Genomic_DNA"/>
</dbReference>
<keyword evidence="1" id="KW-0328">Glycosyltransferase</keyword>
<evidence type="ECO:0000313" key="4">
    <source>
        <dbReference type="EMBL" id="SEQ99348.1"/>
    </source>
</evidence>
<dbReference type="Proteomes" id="UP000198999">
    <property type="component" value="Unassembled WGS sequence"/>
</dbReference>
<dbReference type="PANTHER" id="PTHR48043">
    <property type="entry name" value="EG:EG0003.4 PROTEIN-RELATED"/>
    <property type="match status" value="1"/>
</dbReference>
<dbReference type="InterPro" id="IPR050271">
    <property type="entry name" value="UDP-glycosyltransferase"/>
</dbReference>
<evidence type="ECO:0000256" key="2">
    <source>
        <dbReference type="ARBA" id="ARBA00022679"/>
    </source>
</evidence>
<dbReference type="Pfam" id="PF06722">
    <property type="entry name" value="EryCIII-like_C"/>
    <property type="match status" value="1"/>
</dbReference>
<dbReference type="Gene3D" id="3.40.50.2000">
    <property type="entry name" value="Glycogen Phosphorylase B"/>
    <property type="match status" value="2"/>
</dbReference>
<dbReference type="InterPro" id="IPR010610">
    <property type="entry name" value="EryCIII-like_C"/>
</dbReference>
<dbReference type="GO" id="GO:0016757">
    <property type="term" value="F:glycosyltransferase activity"/>
    <property type="evidence" value="ECO:0007669"/>
    <property type="project" value="UniProtKB-KW"/>
</dbReference>
<accession>A0A1H9KJS0</accession>
<feature type="domain" description="Erythromycin biosynthesis protein CIII-like C-terminal" evidence="3">
    <location>
        <begin position="315"/>
        <end position="424"/>
    </location>
</feature>
<name>A0A1H9KJS0_9FLAO</name>
<organism evidence="4 5">
    <name type="scientific">Hyunsoonleella jejuensis</name>
    <dbReference type="NCBI Taxonomy" id="419940"/>
    <lineage>
        <taxon>Bacteria</taxon>
        <taxon>Pseudomonadati</taxon>
        <taxon>Bacteroidota</taxon>
        <taxon>Flavobacteriia</taxon>
        <taxon>Flavobacteriales</taxon>
        <taxon>Flavobacteriaceae</taxon>
    </lineage>
</organism>
<reference evidence="4 5" key="1">
    <citation type="submission" date="2016-10" db="EMBL/GenBank/DDBJ databases">
        <authorList>
            <person name="de Groot N.N."/>
        </authorList>
    </citation>
    <scope>NUCLEOTIDE SEQUENCE [LARGE SCALE GENOMIC DNA]</scope>
    <source>
        <strain evidence="4 5">DSM 21035</strain>
    </source>
</reference>
<dbReference type="RefSeq" id="WP_092580620.1">
    <property type="nucleotide sequence ID" value="NZ_FOFN01000004.1"/>
</dbReference>
<evidence type="ECO:0000313" key="5">
    <source>
        <dbReference type="Proteomes" id="UP000198999"/>
    </source>
</evidence>
<protein>
    <submittedName>
        <fullName evidence="4">Glycosyltransferase, MGT family</fullName>
    </submittedName>
</protein>
<sequence length="446" mass="51573">MAHISLIMTGLTGNLHASLELASRLKNEGHKITYFAIRDVKSITEQYDYNYVQLPEIVHSITIEDLGCPKQSSWLKRFLFHKKNKATIYKKAQELLKLNQFKTIIKSGKPDIVIVDRELHEIIFTVQALKIPFIISTTWFSNKMSSQLPPLRTSIIPNVGFNGKPPIILIHWYIIKLKVIARIMLNQALFKDYRRKALLKYAKKNKFPLHNIIASNLPDLFAYKDLTTLSMTMQEMDFKHVPYKKMHYYGPMVFEERNKSSYTEDKNHLLKLFSEKKSNNKKLILCSVSTLVSGDTNFLKNLIKAVAKESNWILIITLGDKIDKTKFTSVPENVHLFNWVPQLEILKHADVNINHGGINSINECIHFKVPMLVYSGKKFDQNGCAARVHYYGLGISGDKDIDGSKEIKEKLKKIFSDGAFEKNMTTYHEIYLKYREKRISDIFPLN</sequence>